<name>G3AY41_CANTC</name>
<proteinExistence type="predicted"/>
<dbReference type="Proteomes" id="UP000000707">
    <property type="component" value="Unassembled WGS sequence"/>
</dbReference>
<sequence>MSVRRATWSWAHIGERVDRYAGTVEHIFLPFCINDRQVCRGLSYGLKIFIEMFRRRWKRSKLASQNIVIKVCGPRARI</sequence>
<accession>G3AY41</accession>
<evidence type="ECO:0000313" key="1">
    <source>
        <dbReference type="EMBL" id="EGV65763.1"/>
    </source>
</evidence>
<dbReference type="AlphaFoldDB" id="G3AY41"/>
<dbReference type="EMBL" id="GL996512">
    <property type="protein sequence ID" value="EGV65763.1"/>
    <property type="molecule type" value="Genomic_DNA"/>
</dbReference>
<evidence type="ECO:0000313" key="2">
    <source>
        <dbReference type="Proteomes" id="UP000000707"/>
    </source>
</evidence>
<gene>
    <name evidence="1" type="ORF">CANTEDRAFT_112628</name>
</gene>
<protein>
    <submittedName>
        <fullName evidence="1">Uncharacterized protein</fullName>
    </submittedName>
</protein>
<keyword evidence="2" id="KW-1185">Reference proteome</keyword>
<dbReference type="HOGENOM" id="CLU_2621790_0_0_1"/>
<organism evidence="2">
    <name type="scientific">Candida tenuis (strain ATCC 10573 / BCRC 21748 / CBS 615 / JCM 9827 / NBRC 10315 / NRRL Y-1498 / VKM Y-70)</name>
    <name type="common">Yeast</name>
    <name type="synonym">Yamadazyma tenuis</name>
    <dbReference type="NCBI Taxonomy" id="590646"/>
    <lineage>
        <taxon>Eukaryota</taxon>
        <taxon>Fungi</taxon>
        <taxon>Dikarya</taxon>
        <taxon>Ascomycota</taxon>
        <taxon>Saccharomycotina</taxon>
        <taxon>Pichiomycetes</taxon>
        <taxon>Debaryomycetaceae</taxon>
        <taxon>Yamadazyma</taxon>
    </lineage>
</organism>
<reference evidence="1 2" key="1">
    <citation type="journal article" date="2011" name="Proc. Natl. Acad. Sci. U.S.A.">
        <title>Comparative genomics of xylose-fermenting fungi for enhanced biofuel production.</title>
        <authorList>
            <person name="Wohlbach D.J."/>
            <person name="Kuo A."/>
            <person name="Sato T.K."/>
            <person name="Potts K.M."/>
            <person name="Salamov A.A."/>
            <person name="LaButti K.M."/>
            <person name="Sun H."/>
            <person name="Clum A."/>
            <person name="Pangilinan J.L."/>
            <person name="Lindquist E.A."/>
            <person name="Lucas S."/>
            <person name="Lapidus A."/>
            <person name="Jin M."/>
            <person name="Gunawan C."/>
            <person name="Balan V."/>
            <person name="Dale B.E."/>
            <person name="Jeffries T.W."/>
            <person name="Zinkel R."/>
            <person name="Barry K.W."/>
            <person name="Grigoriev I.V."/>
            <person name="Gasch A.P."/>
        </authorList>
    </citation>
    <scope>NUCLEOTIDE SEQUENCE [LARGE SCALE GENOMIC DNA]</scope>
    <source>
        <strain evidence="2">ATCC 10573 / BCRC 21748 / CBS 615 / JCM 9827 / NBRC 10315 / NRRL Y-1498 / VKM Y-70</strain>
    </source>
</reference>